<dbReference type="PRINTS" id="PR00151">
    <property type="entry name" value="PORPHBDMNASE"/>
</dbReference>
<keyword evidence="7" id="KW-0627">Porphyrin biosynthesis</keyword>
<evidence type="ECO:0000256" key="4">
    <source>
        <dbReference type="ARBA" id="ARBA00005638"/>
    </source>
</evidence>
<keyword evidence="6" id="KW-0808">Transferase</keyword>
<dbReference type="InterPro" id="IPR000860">
    <property type="entry name" value="HemC"/>
</dbReference>
<dbReference type="InterPro" id="IPR022417">
    <property type="entry name" value="Porphobilin_deaminase_N"/>
</dbReference>
<dbReference type="PANTHER" id="PTHR11557">
    <property type="entry name" value="PORPHOBILINOGEN DEAMINASE"/>
    <property type="match status" value="1"/>
</dbReference>
<comment type="cofactor">
    <cofactor evidence="1">
        <name>dipyrromethane</name>
        <dbReference type="ChEBI" id="CHEBI:60342"/>
    </cofactor>
</comment>
<proteinExistence type="inferred from homology"/>
<dbReference type="GO" id="GO:0005737">
    <property type="term" value="C:cytoplasm"/>
    <property type="evidence" value="ECO:0007669"/>
    <property type="project" value="TreeGrafter"/>
</dbReference>
<evidence type="ECO:0000256" key="6">
    <source>
        <dbReference type="ARBA" id="ARBA00022679"/>
    </source>
</evidence>
<name>A0A382LLU1_9ZZZZ</name>
<dbReference type="SUPFAM" id="SSF53850">
    <property type="entry name" value="Periplasmic binding protein-like II"/>
    <property type="match status" value="1"/>
</dbReference>
<dbReference type="GO" id="GO:0006783">
    <property type="term" value="P:heme biosynthetic process"/>
    <property type="evidence" value="ECO:0007669"/>
    <property type="project" value="TreeGrafter"/>
</dbReference>
<evidence type="ECO:0000256" key="5">
    <source>
        <dbReference type="ARBA" id="ARBA00012655"/>
    </source>
</evidence>
<dbReference type="FunFam" id="3.40.190.10:FF:000005">
    <property type="entry name" value="Porphobilinogen deaminase"/>
    <property type="match status" value="1"/>
</dbReference>
<dbReference type="PANTHER" id="PTHR11557:SF0">
    <property type="entry name" value="PORPHOBILINOGEN DEAMINASE"/>
    <property type="match status" value="1"/>
</dbReference>
<gene>
    <name evidence="10" type="ORF">METZ01_LOCUS290380</name>
</gene>
<comment type="pathway">
    <text evidence="3">Porphyrin-containing compound metabolism; protoporphyrin-IX biosynthesis; coproporphyrinogen-III from 5-aminolevulinate: step 2/4.</text>
</comment>
<protein>
    <recommendedName>
        <fullName evidence="5">hydroxymethylbilane synthase</fullName>
        <ecNumber evidence="5">2.5.1.61</ecNumber>
    </recommendedName>
    <alternativeName>
        <fullName evidence="8">Hydroxymethylbilane synthase</fullName>
    </alternativeName>
</protein>
<dbReference type="Gene3D" id="3.40.190.10">
    <property type="entry name" value="Periplasmic binding protein-like II"/>
    <property type="match status" value="2"/>
</dbReference>
<evidence type="ECO:0000259" key="9">
    <source>
        <dbReference type="Pfam" id="PF01379"/>
    </source>
</evidence>
<feature type="domain" description="Porphobilinogen deaminase N-terminal" evidence="9">
    <location>
        <begin position="4"/>
        <end position="185"/>
    </location>
</feature>
<evidence type="ECO:0000256" key="1">
    <source>
        <dbReference type="ARBA" id="ARBA00001916"/>
    </source>
</evidence>
<dbReference type="Pfam" id="PF01379">
    <property type="entry name" value="Porphobil_deam"/>
    <property type="match status" value="1"/>
</dbReference>
<sequence>VKKIKIATRNSPLALWQAEFVKKELIQAHTDIEVELIGMQTEGDRFLDSSLSSVGGKGLFVKELEESLLRNDADIAVHSMKDVVIDLPENLILPTIMKREDSRDVLISNRYKQINTIPDNSIVGTSSLRRQSQLKRLCPNIILKDLRGNVETRLRKLDDGEFDAIVLAAAGMIRLDLGNRITQFIPN</sequence>
<evidence type="ECO:0000256" key="8">
    <source>
        <dbReference type="ARBA" id="ARBA00033064"/>
    </source>
</evidence>
<dbReference type="AlphaFoldDB" id="A0A382LLU1"/>
<evidence type="ECO:0000313" key="10">
    <source>
        <dbReference type="EMBL" id="SVC37526.1"/>
    </source>
</evidence>
<feature type="non-terminal residue" evidence="10">
    <location>
        <position position="187"/>
    </location>
</feature>
<dbReference type="EC" id="2.5.1.61" evidence="5"/>
<accession>A0A382LLU1</accession>
<organism evidence="10">
    <name type="scientific">marine metagenome</name>
    <dbReference type="NCBI Taxonomy" id="408172"/>
    <lineage>
        <taxon>unclassified sequences</taxon>
        <taxon>metagenomes</taxon>
        <taxon>ecological metagenomes</taxon>
    </lineage>
</organism>
<dbReference type="EMBL" id="UINC01087827">
    <property type="protein sequence ID" value="SVC37526.1"/>
    <property type="molecule type" value="Genomic_DNA"/>
</dbReference>
<evidence type="ECO:0000256" key="3">
    <source>
        <dbReference type="ARBA" id="ARBA00004735"/>
    </source>
</evidence>
<comment type="function">
    <text evidence="2">Tetrapolymerization of the monopyrrole PBG into the hydroxymethylbilane pre-uroporphyrinogen in several discrete steps.</text>
</comment>
<dbReference type="FunFam" id="3.40.190.10:FF:000004">
    <property type="entry name" value="Porphobilinogen deaminase"/>
    <property type="match status" value="1"/>
</dbReference>
<evidence type="ECO:0000256" key="7">
    <source>
        <dbReference type="ARBA" id="ARBA00023244"/>
    </source>
</evidence>
<reference evidence="10" key="1">
    <citation type="submission" date="2018-05" db="EMBL/GenBank/DDBJ databases">
        <authorList>
            <person name="Lanie J.A."/>
            <person name="Ng W.-L."/>
            <person name="Kazmierczak K.M."/>
            <person name="Andrzejewski T.M."/>
            <person name="Davidsen T.M."/>
            <person name="Wayne K.J."/>
            <person name="Tettelin H."/>
            <person name="Glass J.I."/>
            <person name="Rusch D."/>
            <person name="Podicherti R."/>
            <person name="Tsui H.-C.T."/>
            <person name="Winkler M.E."/>
        </authorList>
    </citation>
    <scope>NUCLEOTIDE SEQUENCE</scope>
</reference>
<feature type="non-terminal residue" evidence="10">
    <location>
        <position position="1"/>
    </location>
</feature>
<dbReference type="GO" id="GO:0004418">
    <property type="term" value="F:hydroxymethylbilane synthase activity"/>
    <property type="evidence" value="ECO:0007669"/>
    <property type="project" value="UniProtKB-EC"/>
</dbReference>
<comment type="similarity">
    <text evidence="4">Belongs to the HMBS family.</text>
</comment>
<evidence type="ECO:0000256" key="2">
    <source>
        <dbReference type="ARBA" id="ARBA00002869"/>
    </source>
</evidence>
<dbReference type="NCBIfam" id="TIGR00212">
    <property type="entry name" value="hemC"/>
    <property type="match status" value="1"/>
</dbReference>